<sequence>MGIDVVFRRNRGHPDHLSPHLIRRVDHRDIKNTDGIIQHHAAHDSGAFFRMILFNHGGRHHRRYVMILYHKSLVSRFLGLLKHFHGIQRPDHHRRPGMDMHIHDAPQDFPISHICHSFPFCTQSRES</sequence>
<evidence type="ECO:0000313" key="1">
    <source>
        <dbReference type="EMBL" id="MPM45661.1"/>
    </source>
</evidence>
<organism evidence="1">
    <name type="scientific">bioreactor metagenome</name>
    <dbReference type="NCBI Taxonomy" id="1076179"/>
    <lineage>
        <taxon>unclassified sequences</taxon>
        <taxon>metagenomes</taxon>
        <taxon>ecological metagenomes</taxon>
    </lineage>
</organism>
<gene>
    <name evidence="1" type="ORF">SDC9_92351</name>
</gene>
<name>A0A645A0A9_9ZZZZ</name>
<dbReference type="EMBL" id="VSSQ01010964">
    <property type="protein sequence ID" value="MPM45661.1"/>
    <property type="molecule type" value="Genomic_DNA"/>
</dbReference>
<comment type="caution">
    <text evidence="1">The sequence shown here is derived from an EMBL/GenBank/DDBJ whole genome shotgun (WGS) entry which is preliminary data.</text>
</comment>
<proteinExistence type="predicted"/>
<reference evidence="1" key="1">
    <citation type="submission" date="2019-08" db="EMBL/GenBank/DDBJ databases">
        <authorList>
            <person name="Kucharzyk K."/>
            <person name="Murdoch R.W."/>
            <person name="Higgins S."/>
            <person name="Loffler F."/>
        </authorList>
    </citation>
    <scope>NUCLEOTIDE SEQUENCE</scope>
</reference>
<dbReference type="AlphaFoldDB" id="A0A645A0A9"/>
<protein>
    <submittedName>
        <fullName evidence="1">Uncharacterized protein</fullName>
    </submittedName>
</protein>
<accession>A0A645A0A9</accession>